<name>A0A3D4SWA1_9CORY</name>
<feature type="non-terminal residue" evidence="1">
    <location>
        <position position="69"/>
    </location>
</feature>
<sequence length="69" mass="6911">GFGGTNAHVVLVAPEGAAPASATPGEDAAPRPALFDRTAVQDNGTELPHLLPVSGLLPSRRRTAAADLA</sequence>
<dbReference type="Proteomes" id="UP000261739">
    <property type="component" value="Unassembled WGS sequence"/>
</dbReference>
<evidence type="ECO:0000313" key="2">
    <source>
        <dbReference type="Proteomes" id="UP000261739"/>
    </source>
</evidence>
<protein>
    <submittedName>
        <fullName evidence="1">Uncharacterized protein</fullName>
    </submittedName>
</protein>
<dbReference type="EMBL" id="DQID01000041">
    <property type="protein sequence ID" value="HCT13512.1"/>
    <property type="molecule type" value="Genomic_DNA"/>
</dbReference>
<organism evidence="1 2">
    <name type="scientific">Corynebacterium nuruki</name>
    <dbReference type="NCBI Taxonomy" id="1032851"/>
    <lineage>
        <taxon>Bacteria</taxon>
        <taxon>Bacillati</taxon>
        <taxon>Actinomycetota</taxon>
        <taxon>Actinomycetes</taxon>
        <taxon>Mycobacteriales</taxon>
        <taxon>Corynebacteriaceae</taxon>
        <taxon>Corynebacterium</taxon>
    </lineage>
</organism>
<feature type="non-terminal residue" evidence="1">
    <location>
        <position position="1"/>
    </location>
</feature>
<dbReference type="AlphaFoldDB" id="A0A3D4SWA1"/>
<evidence type="ECO:0000313" key="1">
    <source>
        <dbReference type="EMBL" id="HCT13512.1"/>
    </source>
</evidence>
<comment type="caution">
    <text evidence="1">The sequence shown here is derived from an EMBL/GenBank/DDBJ whole genome shotgun (WGS) entry which is preliminary data.</text>
</comment>
<gene>
    <name evidence="1" type="ORF">DIW82_01595</name>
</gene>
<reference evidence="1 2" key="1">
    <citation type="journal article" date="2018" name="Nat. Biotechnol.">
        <title>A standardized bacterial taxonomy based on genome phylogeny substantially revises the tree of life.</title>
        <authorList>
            <person name="Parks D.H."/>
            <person name="Chuvochina M."/>
            <person name="Waite D.W."/>
            <person name="Rinke C."/>
            <person name="Skarshewski A."/>
            <person name="Chaumeil P.A."/>
            <person name="Hugenholtz P."/>
        </authorList>
    </citation>
    <scope>NUCLEOTIDE SEQUENCE [LARGE SCALE GENOMIC DNA]</scope>
    <source>
        <strain evidence="1">UBA11247</strain>
    </source>
</reference>
<proteinExistence type="predicted"/>
<accession>A0A3D4SWA1</accession>